<evidence type="ECO:0000256" key="10">
    <source>
        <dbReference type="SAM" id="Phobius"/>
    </source>
</evidence>
<evidence type="ECO:0000256" key="8">
    <source>
        <dbReference type="ARBA" id="ARBA00023136"/>
    </source>
</evidence>
<evidence type="ECO:0000256" key="2">
    <source>
        <dbReference type="ARBA" id="ARBA00006012"/>
    </source>
</evidence>
<keyword evidence="7 10" id="KW-1133">Transmembrane helix</keyword>
<dbReference type="InterPro" id="IPR043926">
    <property type="entry name" value="ABCG_dom"/>
</dbReference>
<accession>A0A8T8STQ7</accession>
<feature type="transmembrane region" description="Helical" evidence="10">
    <location>
        <begin position="557"/>
        <end position="575"/>
    </location>
</feature>
<dbReference type="GO" id="GO:0016887">
    <property type="term" value="F:ATP hydrolysis activity"/>
    <property type="evidence" value="ECO:0007669"/>
    <property type="project" value="InterPro"/>
</dbReference>
<feature type="transmembrane region" description="Helical" evidence="10">
    <location>
        <begin position="165"/>
        <end position="185"/>
    </location>
</feature>
<evidence type="ECO:0000313" key="13">
    <source>
        <dbReference type="Proteomes" id="UP000077671"/>
    </source>
</evidence>
<feature type="transmembrane region" description="Helical" evidence="10">
    <location>
        <begin position="625"/>
        <end position="651"/>
    </location>
</feature>
<feature type="transmembrane region" description="Helical" evidence="10">
    <location>
        <begin position="831"/>
        <end position="852"/>
    </location>
</feature>
<dbReference type="InterPro" id="IPR034003">
    <property type="entry name" value="ABCG_PDR_2"/>
</dbReference>
<organism evidence="12 13">
    <name type="scientific">Tilletia caries</name>
    <name type="common">wheat bunt fungus</name>
    <dbReference type="NCBI Taxonomy" id="13290"/>
    <lineage>
        <taxon>Eukaryota</taxon>
        <taxon>Fungi</taxon>
        <taxon>Dikarya</taxon>
        <taxon>Basidiomycota</taxon>
        <taxon>Ustilaginomycotina</taxon>
        <taxon>Exobasidiomycetes</taxon>
        <taxon>Tilletiales</taxon>
        <taxon>Tilletiaceae</taxon>
        <taxon>Tilletia</taxon>
    </lineage>
</organism>
<keyword evidence="5" id="KW-0547">Nucleotide-binding</keyword>
<dbReference type="InterPro" id="IPR013525">
    <property type="entry name" value="ABC2_TM"/>
</dbReference>
<evidence type="ECO:0000313" key="12">
    <source>
        <dbReference type="EMBL" id="KAE8248749.1"/>
    </source>
</evidence>
<keyword evidence="3" id="KW-0813">Transport</keyword>
<feature type="transmembrane region" description="Helical" evidence="10">
    <location>
        <begin position="694"/>
        <end position="715"/>
    </location>
</feature>
<dbReference type="Pfam" id="PF06422">
    <property type="entry name" value="PDR_CDR"/>
    <property type="match status" value="1"/>
</dbReference>
<dbReference type="InterPro" id="IPR027417">
    <property type="entry name" value="P-loop_NTPase"/>
</dbReference>
<dbReference type="Pfam" id="PF01061">
    <property type="entry name" value="ABC2_membrane"/>
    <property type="match status" value="2"/>
</dbReference>
<comment type="similarity">
    <text evidence="2">Belongs to the ABC transporter superfamily. ABCG family. PDR (TC 3.A.1.205) subfamily.</text>
</comment>
<comment type="subcellular location">
    <subcellularLocation>
        <location evidence="1">Membrane</location>
        <topology evidence="1">Multi-pass membrane protein</topology>
    </subcellularLocation>
</comment>
<evidence type="ECO:0000256" key="6">
    <source>
        <dbReference type="ARBA" id="ARBA00022840"/>
    </source>
</evidence>
<feature type="region of interest" description="Disordered" evidence="9">
    <location>
        <begin position="869"/>
        <end position="894"/>
    </location>
</feature>
<feature type="region of interest" description="Disordered" evidence="9">
    <location>
        <begin position="213"/>
        <end position="232"/>
    </location>
</feature>
<dbReference type="GO" id="GO:0016020">
    <property type="term" value="C:membrane"/>
    <property type="evidence" value="ECO:0007669"/>
    <property type="project" value="UniProtKB-SubCell"/>
</dbReference>
<dbReference type="CDD" id="cd03232">
    <property type="entry name" value="ABCG_PDR_domain2"/>
    <property type="match status" value="1"/>
</dbReference>
<reference evidence="12" key="1">
    <citation type="submission" date="2016-04" db="EMBL/GenBank/DDBJ databases">
        <authorList>
            <person name="Nguyen H.D."/>
            <person name="Kesanakurti P."/>
            <person name="Cullis J."/>
            <person name="Levesque C.A."/>
            <person name="Hambleton S."/>
        </authorList>
    </citation>
    <scope>NUCLEOTIDE SEQUENCE</scope>
    <source>
        <strain evidence="12">DAOMC 238032</strain>
    </source>
</reference>
<feature type="transmembrane region" description="Helical" evidence="10">
    <location>
        <begin position="587"/>
        <end position="604"/>
    </location>
</feature>
<name>A0A8T8STQ7_9BASI</name>
<dbReference type="InterPro" id="IPR010929">
    <property type="entry name" value="PDR_CDR_ABC"/>
</dbReference>
<feature type="domain" description="ABC transporter" evidence="11">
    <location>
        <begin position="260"/>
        <end position="456"/>
    </location>
</feature>
<keyword evidence="4 10" id="KW-0812">Transmembrane</keyword>
<evidence type="ECO:0000256" key="4">
    <source>
        <dbReference type="ARBA" id="ARBA00022692"/>
    </source>
</evidence>
<reference evidence="12" key="2">
    <citation type="journal article" date="2019" name="IMA Fungus">
        <title>Genome sequencing and comparison of five Tilletia species to identify candidate genes for the detection of regulated species infecting wheat.</title>
        <authorList>
            <person name="Nguyen H.D.T."/>
            <person name="Sultana T."/>
            <person name="Kesanakurti P."/>
            <person name="Hambleton S."/>
        </authorList>
    </citation>
    <scope>NUCLEOTIDE SEQUENCE</scope>
    <source>
        <strain evidence="12">DAOMC 238032</strain>
    </source>
</reference>
<dbReference type="SUPFAM" id="SSF52540">
    <property type="entry name" value="P-loop containing nucleoside triphosphate hydrolases"/>
    <property type="match status" value="1"/>
</dbReference>
<dbReference type="Proteomes" id="UP000077671">
    <property type="component" value="Unassembled WGS sequence"/>
</dbReference>
<dbReference type="InterPro" id="IPR003593">
    <property type="entry name" value="AAA+_ATPase"/>
</dbReference>
<feature type="compositionally biased region" description="Basic and acidic residues" evidence="9">
    <location>
        <begin position="880"/>
        <end position="894"/>
    </location>
</feature>
<sequence length="894" mass="98258">MINVTVFDVILYFMTHLYFSADAFFVFWTTTLLATYTMVAFFRALAATCRSEALATMIGGLAVIDSALYAGYVIPRPSMVVWWKWLSYCNPLAYAFEILLANEFRKLTQAPCALLIPYGPQYDGVALDYKVCTSAGSRPGQEFVNGDTYIATSYGYYWSNAPRNAGIIAAFWIAFLVWYCAASLFQKDPTASGGVTVFKRGSAPAAVKQATKAAGEDLEANEPESEKALSKEAIDQQNEKTDLAATKIVASKDIFAWKDVTYDVVVKGGEQRRLLNHVSGFVRPGTLVALMGESGAGKTTLLNVLAQRTSVGVVGGDFTVSSRPLPRSFQADTGYAQQQDESFANAMVGEVGAGLSVEQRKRLTIGVELAAKPELLLFLDEPTSGLDGQSAWSIIRFLRKLADAGQAILCTVHQPSGELFCSFDRLLLLKKGGETVYFGDIGSQASNVIDYFSARGDLTFKDGENPAEFMLEVIGAGASSTTKQDWHRLYKESPMATQLQHDLEGIAKESSAREVRPEDEKRGSRQYAVGTMTQLRLVIGRQLTFQHRNVTYMGAKIGLNLLAGLFIGSSFWAQGQNLSVASLQNKLFAVFMALVISTSLAQQLQPVIINLRSLYEVRERPSKMYSWPVAVTAYLIGEVPWNLIGSTLFWAPWFWMIRFPGGQRAVFNWGLIQIFSLYWSTFATALAVISPNPLIASVLFSTFFSFVIIFCGVVQPPPQLPYFWRVWMFPLSPFTYLVETLVGNAVTGLPVRCTQNELNILQPPPGQSCDQYLGGFSTSLDTLNSGGAVTAIDSGYFQTLSNGQCGYCQFRDGDKFLASVQLDASLRYRDIGILLAYVVFNVFLAYALFFLFRIGFKSSKAPKVKGKVGAAPISATGQDPVKEETPDKRAVESQ</sequence>
<dbReference type="EMBL" id="LWDD02001365">
    <property type="protein sequence ID" value="KAE8248749.1"/>
    <property type="molecule type" value="Genomic_DNA"/>
</dbReference>
<dbReference type="PROSITE" id="PS50893">
    <property type="entry name" value="ABC_TRANSPORTER_2"/>
    <property type="match status" value="1"/>
</dbReference>
<dbReference type="Pfam" id="PF00005">
    <property type="entry name" value="ABC_tran"/>
    <property type="match status" value="1"/>
</dbReference>
<evidence type="ECO:0000256" key="3">
    <source>
        <dbReference type="ARBA" id="ARBA00022448"/>
    </source>
</evidence>
<comment type="caution">
    <text evidence="12">The sequence shown here is derived from an EMBL/GenBank/DDBJ whole genome shotgun (WGS) entry which is preliminary data.</text>
</comment>
<evidence type="ECO:0000259" key="11">
    <source>
        <dbReference type="PROSITE" id="PS50893"/>
    </source>
</evidence>
<proteinExistence type="inferred from homology"/>
<dbReference type="PANTHER" id="PTHR19241">
    <property type="entry name" value="ATP-BINDING CASSETTE TRANSPORTER"/>
    <property type="match status" value="1"/>
</dbReference>
<dbReference type="GO" id="GO:0140359">
    <property type="term" value="F:ABC-type transporter activity"/>
    <property type="evidence" value="ECO:0007669"/>
    <property type="project" value="InterPro"/>
</dbReference>
<evidence type="ECO:0000256" key="1">
    <source>
        <dbReference type="ARBA" id="ARBA00004141"/>
    </source>
</evidence>
<dbReference type="Gene3D" id="3.40.50.300">
    <property type="entry name" value="P-loop containing nucleotide triphosphate hydrolases"/>
    <property type="match status" value="2"/>
</dbReference>
<dbReference type="InterPro" id="IPR003439">
    <property type="entry name" value="ABC_transporter-like_ATP-bd"/>
</dbReference>
<feature type="transmembrane region" description="Helical" evidence="10">
    <location>
        <begin position="54"/>
        <end position="74"/>
    </location>
</feature>
<keyword evidence="8 10" id="KW-0472">Membrane</keyword>
<evidence type="ECO:0000256" key="5">
    <source>
        <dbReference type="ARBA" id="ARBA00022741"/>
    </source>
</evidence>
<gene>
    <name evidence="12" type="ORF">A4X03_0g6712</name>
</gene>
<dbReference type="SMART" id="SM00382">
    <property type="entry name" value="AAA"/>
    <property type="match status" value="1"/>
</dbReference>
<dbReference type="Pfam" id="PF19055">
    <property type="entry name" value="ABC2_membrane_7"/>
    <property type="match status" value="1"/>
</dbReference>
<dbReference type="AlphaFoldDB" id="A0A8T8STQ7"/>
<dbReference type="GO" id="GO:0005524">
    <property type="term" value="F:ATP binding"/>
    <property type="evidence" value="ECO:0007669"/>
    <property type="project" value="UniProtKB-KW"/>
</dbReference>
<keyword evidence="6" id="KW-0067">ATP-binding</keyword>
<protein>
    <recommendedName>
        <fullName evidence="11">ABC transporter domain-containing protein</fullName>
    </recommendedName>
</protein>
<feature type="transmembrane region" description="Helical" evidence="10">
    <location>
        <begin position="671"/>
        <end position="689"/>
    </location>
</feature>
<feature type="transmembrane region" description="Helical" evidence="10">
    <location>
        <begin position="23"/>
        <end position="42"/>
    </location>
</feature>
<evidence type="ECO:0000256" key="9">
    <source>
        <dbReference type="SAM" id="MobiDB-lite"/>
    </source>
</evidence>
<evidence type="ECO:0000256" key="7">
    <source>
        <dbReference type="ARBA" id="ARBA00022989"/>
    </source>
</evidence>